<feature type="transmembrane region" description="Helical" evidence="10">
    <location>
        <begin position="380"/>
        <end position="401"/>
    </location>
</feature>
<evidence type="ECO:0000313" key="14">
    <source>
        <dbReference type="Proteomes" id="UP000801492"/>
    </source>
</evidence>
<keyword evidence="5 10" id="KW-1133">Transmembrane helix</keyword>
<evidence type="ECO:0000256" key="5">
    <source>
        <dbReference type="ARBA" id="ARBA00022989"/>
    </source>
</evidence>
<comment type="caution">
    <text evidence="13">The sequence shown here is derived from an EMBL/GenBank/DDBJ whole genome shotgun (WGS) entry which is preliminary data.</text>
</comment>
<keyword evidence="4 10" id="KW-0812">Transmembrane</keyword>
<evidence type="ECO:0000256" key="1">
    <source>
        <dbReference type="ARBA" id="ARBA00004651"/>
    </source>
</evidence>
<evidence type="ECO:0000313" key="13">
    <source>
        <dbReference type="EMBL" id="KAF2899253.1"/>
    </source>
</evidence>
<dbReference type="OrthoDB" id="441412at2759"/>
<dbReference type="AlphaFoldDB" id="A0A8K0D9Q6"/>
<sequence length="595" mass="67121">MWYWKFAFICLLWYSKVTVSHADGSLNKDDEPPRVFFLIFGGLAIAGILRALIKILNIPIPFRVFILFVGGIIGILTKASTYIAKYTQIVYLPPRYMLMSCLPLLMFKSAFCIDAHTFMRSWGQIFFLAVPGILINAFFTGMIMMVLLNHDDWTYAMGLMFGTICSPIYPIEVVSLLKEIGQAKHLSILLEGEGMIGDGSVMIMFEILLGVIEEDITTWYHVVMVFSRFALGGIALGLVLGKLMGWIMAVMYSDVVNMLIFTMVAAYLTYYIGTEMLSVSGVIAVVVLGIMISMEKTSLSIDTEIFLMHFWDMLAYMANTMVFLLAGIIITKKLSQSAGIQDYALVLITYVVAGVGRLLEYILLAPIVSRIGYGLTFRNMTIAVWGGIRGPVPFCLTLSVFHHSGLSPLGRELLVHIAGLVTLTLLINATTMPLLLRLLGLSELSMARKVNMNNCMRHLENRRDRTISMLKMDRFLADANWPLVNTATILKHPYKINYSDSDEEEENYLGFRVTTCPDCQKEIPNEPTNKEMVEMIREARMRILKAKKISYARQYENGMLSKEGIRVLTQAIETAMDTPEALIELEGLHRYFKRQ</sequence>
<feature type="domain" description="Cation/H+ exchanger transmembrane" evidence="12">
    <location>
        <begin position="47"/>
        <end position="437"/>
    </location>
</feature>
<comment type="subcellular location">
    <subcellularLocation>
        <location evidence="1">Cell membrane</location>
        <topology evidence="1">Multi-pass membrane protein</topology>
    </subcellularLocation>
</comment>
<keyword evidence="7" id="KW-0406">Ion transport</keyword>
<evidence type="ECO:0000259" key="12">
    <source>
        <dbReference type="Pfam" id="PF00999"/>
    </source>
</evidence>
<keyword evidence="6" id="KW-0915">Sodium</keyword>
<dbReference type="InterPro" id="IPR018422">
    <property type="entry name" value="Cation/H_exchanger_CPA1"/>
</dbReference>
<dbReference type="PANTHER" id="PTHR10110">
    <property type="entry name" value="SODIUM/HYDROGEN EXCHANGER"/>
    <property type="match status" value="1"/>
</dbReference>
<keyword evidence="3" id="KW-1003">Cell membrane</keyword>
<dbReference type="InterPro" id="IPR006153">
    <property type="entry name" value="Cation/H_exchanger_TM"/>
</dbReference>
<feature type="transmembrane region" description="Helical" evidence="10">
    <location>
        <begin position="64"/>
        <end position="84"/>
    </location>
</feature>
<feature type="signal peptide" evidence="11">
    <location>
        <begin position="1"/>
        <end position="22"/>
    </location>
</feature>
<evidence type="ECO:0000256" key="10">
    <source>
        <dbReference type="SAM" id="Phobius"/>
    </source>
</evidence>
<dbReference type="GO" id="GO:0015385">
    <property type="term" value="F:sodium:proton antiporter activity"/>
    <property type="evidence" value="ECO:0007669"/>
    <property type="project" value="InterPro"/>
</dbReference>
<dbReference type="Gene3D" id="6.10.140.1330">
    <property type="match status" value="1"/>
</dbReference>
<protein>
    <recommendedName>
        <fullName evidence="12">Cation/H+ exchanger transmembrane domain-containing protein</fullName>
    </recommendedName>
</protein>
<feature type="transmembrane region" description="Helical" evidence="10">
    <location>
        <begin position="96"/>
        <end position="113"/>
    </location>
</feature>
<feature type="transmembrane region" description="Helical" evidence="10">
    <location>
        <begin position="413"/>
        <end position="439"/>
    </location>
</feature>
<feature type="transmembrane region" description="Helical" evidence="10">
    <location>
        <begin position="153"/>
        <end position="174"/>
    </location>
</feature>
<dbReference type="Proteomes" id="UP000801492">
    <property type="component" value="Unassembled WGS sequence"/>
</dbReference>
<keyword evidence="2" id="KW-0813">Transport</keyword>
<evidence type="ECO:0000256" key="11">
    <source>
        <dbReference type="SAM" id="SignalP"/>
    </source>
</evidence>
<dbReference type="EMBL" id="VTPC01002927">
    <property type="protein sequence ID" value="KAF2899253.1"/>
    <property type="molecule type" value="Genomic_DNA"/>
</dbReference>
<evidence type="ECO:0000256" key="2">
    <source>
        <dbReference type="ARBA" id="ARBA00022448"/>
    </source>
</evidence>
<gene>
    <name evidence="13" type="ORF">ILUMI_06916</name>
</gene>
<evidence type="ECO:0000256" key="9">
    <source>
        <dbReference type="ARBA" id="ARBA00023201"/>
    </source>
</evidence>
<dbReference type="GO" id="GO:0015386">
    <property type="term" value="F:potassium:proton antiporter activity"/>
    <property type="evidence" value="ECO:0007669"/>
    <property type="project" value="TreeGrafter"/>
</dbReference>
<name>A0A8K0D9Q6_IGNLU</name>
<feature type="transmembrane region" description="Helical" evidence="10">
    <location>
        <begin position="32"/>
        <end position="52"/>
    </location>
</feature>
<dbReference type="GO" id="GO:0051453">
    <property type="term" value="P:regulation of intracellular pH"/>
    <property type="evidence" value="ECO:0007669"/>
    <property type="project" value="TreeGrafter"/>
</dbReference>
<feature type="transmembrane region" description="Helical" evidence="10">
    <location>
        <begin position="125"/>
        <end position="147"/>
    </location>
</feature>
<evidence type="ECO:0000256" key="4">
    <source>
        <dbReference type="ARBA" id="ARBA00022692"/>
    </source>
</evidence>
<evidence type="ECO:0000256" key="3">
    <source>
        <dbReference type="ARBA" id="ARBA00022475"/>
    </source>
</evidence>
<feature type="transmembrane region" description="Helical" evidence="10">
    <location>
        <begin position="343"/>
        <end position="368"/>
    </location>
</feature>
<feature type="transmembrane region" description="Helical" evidence="10">
    <location>
        <begin position="246"/>
        <end position="270"/>
    </location>
</feature>
<dbReference type="Pfam" id="PF00999">
    <property type="entry name" value="Na_H_Exchanger"/>
    <property type="match status" value="1"/>
</dbReference>
<keyword evidence="11" id="KW-0732">Signal</keyword>
<keyword evidence="14" id="KW-1185">Reference proteome</keyword>
<reference evidence="13" key="1">
    <citation type="submission" date="2019-08" db="EMBL/GenBank/DDBJ databases">
        <title>The genome of the North American firefly Photinus pyralis.</title>
        <authorList>
            <consortium name="Photinus pyralis genome working group"/>
            <person name="Fallon T.R."/>
            <person name="Sander Lower S.E."/>
            <person name="Weng J.-K."/>
        </authorList>
    </citation>
    <scope>NUCLEOTIDE SEQUENCE</scope>
    <source>
        <strain evidence="13">TRF0915ILg1</strain>
        <tissue evidence="13">Whole body</tissue>
    </source>
</reference>
<feature type="non-terminal residue" evidence="13">
    <location>
        <position position="595"/>
    </location>
</feature>
<feature type="transmembrane region" description="Helical" evidence="10">
    <location>
        <begin position="276"/>
        <end position="294"/>
    </location>
</feature>
<keyword evidence="9" id="KW-0739">Sodium transport</keyword>
<feature type="transmembrane region" description="Helical" evidence="10">
    <location>
        <begin position="306"/>
        <end position="331"/>
    </location>
</feature>
<dbReference type="PANTHER" id="PTHR10110:SF86">
    <property type="entry name" value="SODIUM_HYDROGEN EXCHANGER 7"/>
    <property type="match status" value="1"/>
</dbReference>
<keyword evidence="8 10" id="KW-0472">Membrane</keyword>
<evidence type="ECO:0000256" key="7">
    <source>
        <dbReference type="ARBA" id="ARBA00023065"/>
    </source>
</evidence>
<evidence type="ECO:0000256" key="8">
    <source>
        <dbReference type="ARBA" id="ARBA00023136"/>
    </source>
</evidence>
<evidence type="ECO:0000256" key="6">
    <source>
        <dbReference type="ARBA" id="ARBA00023053"/>
    </source>
</evidence>
<accession>A0A8K0D9Q6</accession>
<feature type="chain" id="PRO_5035470668" description="Cation/H+ exchanger transmembrane domain-containing protein" evidence="11">
    <location>
        <begin position="23"/>
        <end position="595"/>
    </location>
</feature>
<organism evidence="13 14">
    <name type="scientific">Ignelater luminosus</name>
    <name type="common">Cucubano</name>
    <name type="synonym">Pyrophorus luminosus</name>
    <dbReference type="NCBI Taxonomy" id="2038154"/>
    <lineage>
        <taxon>Eukaryota</taxon>
        <taxon>Metazoa</taxon>
        <taxon>Ecdysozoa</taxon>
        <taxon>Arthropoda</taxon>
        <taxon>Hexapoda</taxon>
        <taxon>Insecta</taxon>
        <taxon>Pterygota</taxon>
        <taxon>Neoptera</taxon>
        <taxon>Endopterygota</taxon>
        <taxon>Coleoptera</taxon>
        <taxon>Polyphaga</taxon>
        <taxon>Elateriformia</taxon>
        <taxon>Elateroidea</taxon>
        <taxon>Elateridae</taxon>
        <taxon>Agrypninae</taxon>
        <taxon>Pyrophorini</taxon>
        <taxon>Ignelater</taxon>
    </lineage>
</organism>
<proteinExistence type="predicted"/>
<dbReference type="GO" id="GO:0005886">
    <property type="term" value="C:plasma membrane"/>
    <property type="evidence" value="ECO:0007669"/>
    <property type="project" value="UniProtKB-SubCell"/>
</dbReference>
<dbReference type="GO" id="GO:0098719">
    <property type="term" value="P:sodium ion import across plasma membrane"/>
    <property type="evidence" value="ECO:0007669"/>
    <property type="project" value="TreeGrafter"/>
</dbReference>